<evidence type="ECO:0000313" key="4">
    <source>
        <dbReference type="Proteomes" id="UP000014760"/>
    </source>
</evidence>
<evidence type="ECO:0000313" key="3">
    <source>
        <dbReference type="EnsemblMetazoa" id="CapteP215231"/>
    </source>
</evidence>
<dbReference type="Proteomes" id="UP000014760">
    <property type="component" value="Unassembled WGS sequence"/>
</dbReference>
<dbReference type="HOGENOM" id="CLU_1195823_0_0_1"/>
<keyword evidence="4" id="KW-1185">Reference proteome</keyword>
<dbReference type="EMBL" id="KB292506">
    <property type="protein sequence ID" value="ELU17457.1"/>
    <property type="molecule type" value="Genomic_DNA"/>
</dbReference>
<organism evidence="2">
    <name type="scientific">Capitella teleta</name>
    <name type="common">Polychaete worm</name>
    <dbReference type="NCBI Taxonomy" id="283909"/>
    <lineage>
        <taxon>Eukaryota</taxon>
        <taxon>Metazoa</taxon>
        <taxon>Spiralia</taxon>
        <taxon>Lophotrochozoa</taxon>
        <taxon>Annelida</taxon>
        <taxon>Polychaeta</taxon>
        <taxon>Sedentaria</taxon>
        <taxon>Scolecida</taxon>
        <taxon>Capitellidae</taxon>
        <taxon>Capitella</taxon>
    </lineage>
</organism>
<reference evidence="3" key="3">
    <citation type="submission" date="2015-06" db="UniProtKB">
        <authorList>
            <consortium name="EnsemblMetazoa"/>
        </authorList>
    </citation>
    <scope>IDENTIFICATION</scope>
</reference>
<feature type="region of interest" description="Disordered" evidence="1">
    <location>
        <begin position="121"/>
        <end position="208"/>
    </location>
</feature>
<accession>R7VFV7</accession>
<protein>
    <submittedName>
        <fullName evidence="2 3">Uncharacterized protein</fullName>
    </submittedName>
</protein>
<name>R7VFV7_CAPTE</name>
<evidence type="ECO:0000256" key="1">
    <source>
        <dbReference type="SAM" id="MobiDB-lite"/>
    </source>
</evidence>
<dbReference type="EMBL" id="AMQN01000549">
    <property type="status" value="NOT_ANNOTATED_CDS"/>
    <property type="molecule type" value="Genomic_DNA"/>
</dbReference>
<proteinExistence type="predicted"/>
<reference evidence="4" key="1">
    <citation type="submission" date="2012-12" db="EMBL/GenBank/DDBJ databases">
        <authorList>
            <person name="Hellsten U."/>
            <person name="Grimwood J."/>
            <person name="Chapman J.A."/>
            <person name="Shapiro H."/>
            <person name="Aerts A."/>
            <person name="Otillar R.P."/>
            <person name="Terry A.Y."/>
            <person name="Boore J.L."/>
            <person name="Simakov O."/>
            <person name="Marletaz F."/>
            <person name="Cho S.-J."/>
            <person name="Edsinger-Gonzales E."/>
            <person name="Havlak P."/>
            <person name="Kuo D.-H."/>
            <person name="Larsson T."/>
            <person name="Lv J."/>
            <person name="Arendt D."/>
            <person name="Savage R."/>
            <person name="Osoegawa K."/>
            <person name="de Jong P."/>
            <person name="Lindberg D.R."/>
            <person name="Seaver E.C."/>
            <person name="Weisblat D.A."/>
            <person name="Putnam N.H."/>
            <person name="Grigoriev I.V."/>
            <person name="Rokhsar D.S."/>
        </authorList>
    </citation>
    <scope>NUCLEOTIDE SEQUENCE</scope>
    <source>
        <strain evidence="4">I ESC-2004</strain>
    </source>
</reference>
<sequence>MPTSIQMQGLENDQNPAEAIERVPNSIKKCTSLVPTSIFRSSHKNYPEAITDSDLASQVAQNPEVNVRPEAPAALTLLSDKLAHIRKVLNSNVQSEIAQSDSGWNANYDFNYKYQTEGSGAPYRGKDRFPNDDEDVDFSGSGSGAGVAWYPPNERPSYRTDSRKGSNSNPNRNPVNSDFNFDDNHDLAPYVTNGPPRAENNAQRGTASSQMKSHSALFSTFIVICISLWFNN</sequence>
<dbReference type="EnsemblMetazoa" id="CapteT215231">
    <property type="protein sequence ID" value="CapteP215231"/>
    <property type="gene ID" value="CapteG215231"/>
</dbReference>
<reference evidence="2 4" key="2">
    <citation type="journal article" date="2013" name="Nature">
        <title>Insights into bilaterian evolution from three spiralian genomes.</title>
        <authorList>
            <person name="Simakov O."/>
            <person name="Marletaz F."/>
            <person name="Cho S.J."/>
            <person name="Edsinger-Gonzales E."/>
            <person name="Havlak P."/>
            <person name="Hellsten U."/>
            <person name="Kuo D.H."/>
            <person name="Larsson T."/>
            <person name="Lv J."/>
            <person name="Arendt D."/>
            <person name="Savage R."/>
            <person name="Osoegawa K."/>
            <person name="de Jong P."/>
            <person name="Grimwood J."/>
            <person name="Chapman J.A."/>
            <person name="Shapiro H."/>
            <person name="Aerts A."/>
            <person name="Otillar R.P."/>
            <person name="Terry A.Y."/>
            <person name="Boore J.L."/>
            <person name="Grigoriev I.V."/>
            <person name="Lindberg D.R."/>
            <person name="Seaver E.C."/>
            <person name="Weisblat D.A."/>
            <person name="Putnam N.H."/>
            <person name="Rokhsar D.S."/>
        </authorList>
    </citation>
    <scope>NUCLEOTIDE SEQUENCE</scope>
    <source>
        <strain evidence="2 4">I ESC-2004</strain>
    </source>
</reference>
<gene>
    <name evidence="2" type="ORF">CAPTEDRAFT_215231</name>
</gene>
<evidence type="ECO:0000313" key="2">
    <source>
        <dbReference type="EMBL" id="ELU17457.1"/>
    </source>
</evidence>
<dbReference type="AlphaFoldDB" id="R7VFV7"/>
<feature type="compositionally biased region" description="Low complexity" evidence="1">
    <location>
        <begin position="166"/>
        <end position="177"/>
    </location>
</feature>